<reference evidence="1 2" key="1">
    <citation type="submission" date="2016-04" db="EMBL/GenBank/DDBJ databases">
        <title>Genome analyses suggest a sexual origin of heterokaryosis in a supposedly ancient asexual fungus.</title>
        <authorList>
            <person name="Ropars J."/>
            <person name="Sedzielewska K."/>
            <person name="Noel J."/>
            <person name="Charron P."/>
            <person name="Farinelli L."/>
            <person name="Marton T."/>
            <person name="Kruger M."/>
            <person name="Pelin A."/>
            <person name="Brachmann A."/>
            <person name="Corradi N."/>
        </authorList>
    </citation>
    <scope>NUCLEOTIDE SEQUENCE [LARGE SCALE GENOMIC DNA]</scope>
    <source>
        <strain evidence="1 2">A5</strain>
    </source>
</reference>
<dbReference type="Proteomes" id="UP000232722">
    <property type="component" value="Unassembled WGS sequence"/>
</dbReference>
<dbReference type="VEuPathDB" id="FungiDB:FUN_020337"/>
<organism evidence="1 2">
    <name type="scientific">Rhizophagus irregularis</name>
    <dbReference type="NCBI Taxonomy" id="588596"/>
    <lineage>
        <taxon>Eukaryota</taxon>
        <taxon>Fungi</taxon>
        <taxon>Fungi incertae sedis</taxon>
        <taxon>Mucoromycota</taxon>
        <taxon>Glomeromycotina</taxon>
        <taxon>Glomeromycetes</taxon>
        <taxon>Glomerales</taxon>
        <taxon>Glomeraceae</taxon>
        <taxon>Rhizophagus</taxon>
    </lineage>
</organism>
<reference evidence="1 2" key="2">
    <citation type="submission" date="2017-09" db="EMBL/GenBank/DDBJ databases">
        <title>Extensive intraspecific genome diversity in a model arbuscular mycorrhizal fungus.</title>
        <authorList>
            <person name="Chen E.C."/>
            <person name="Morin E."/>
            <person name="Beaudet D."/>
            <person name="Noel J."/>
            <person name="Ndikumana S."/>
            <person name="Charron P."/>
            <person name="St-Onge C."/>
            <person name="Giorgi J."/>
            <person name="Grigoriev I.V."/>
            <person name="Roux C."/>
            <person name="Martin F.M."/>
            <person name="Corradi N."/>
        </authorList>
    </citation>
    <scope>NUCLEOTIDE SEQUENCE [LARGE SCALE GENOMIC DNA]</scope>
    <source>
        <strain evidence="1 2">A5</strain>
    </source>
</reference>
<dbReference type="EMBL" id="LLXJ01005080">
    <property type="protein sequence ID" value="PKB95152.1"/>
    <property type="molecule type" value="Genomic_DNA"/>
</dbReference>
<evidence type="ECO:0000313" key="2">
    <source>
        <dbReference type="Proteomes" id="UP000232722"/>
    </source>
</evidence>
<accession>A0A2N0NKR4</accession>
<protein>
    <submittedName>
        <fullName evidence="1">Uncharacterized protein</fullName>
    </submittedName>
</protein>
<dbReference type="AlphaFoldDB" id="A0A2N0NKR4"/>
<name>A0A2N0NKR4_9GLOM</name>
<sequence length="86" mass="9611">MYMIIKDEQYLEATDSLTGSMIPSNVLVNDFNKLNAEFSDRIKDINVSVEGSKGKGKVVESEIEELNENKKRGLKTHGSKEDSDSD</sequence>
<comment type="caution">
    <text evidence="1">The sequence shown here is derived from an EMBL/GenBank/DDBJ whole genome shotgun (WGS) entry which is preliminary data.</text>
</comment>
<gene>
    <name evidence="1" type="ORF">RhiirA5_437279</name>
</gene>
<dbReference type="VEuPathDB" id="FungiDB:RhiirFUN_000848"/>
<evidence type="ECO:0000313" key="1">
    <source>
        <dbReference type="EMBL" id="PKB95152.1"/>
    </source>
</evidence>
<proteinExistence type="predicted"/>